<reference evidence="1" key="1">
    <citation type="submission" date="2019-08" db="EMBL/GenBank/DDBJ databases">
        <authorList>
            <person name="Kucharzyk K."/>
            <person name="Murdoch R.W."/>
            <person name="Higgins S."/>
            <person name="Loffler F."/>
        </authorList>
    </citation>
    <scope>NUCLEOTIDE SEQUENCE</scope>
</reference>
<accession>A0A645DR19</accession>
<dbReference type="SUPFAM" id="SSF52540">
    <property type="entry name" value="P-loop containing nucleoside triphosphate hydrolases"/>
    <property type="match status" value="1"/>
</dbReference>
<dbReference type="Gene3D" id="3.40.50.300">
    <property type="entry name" value="P-loop containing nucleotide triphosphate hydrolases"/>
    <property type="match status" value="1"/>
</dbReference>
<organism evidence="1">
    <name type="scientific">bioreactor metagenome</name>
    <dbReference type="NCBI Taxonomy" id="1076179"/>
    <lineage>
        <taxon>unclassified sequences</taxon>
        <taxon>metagenomes</taxon>
        <taxon>ecological metagenomes</taxon>
    </lineage>
</organism>
<protein>
    <submittedName>
        <fullName evidence="1">Uncharacterized protein</fullName>
    </submittedName>
</protein>
<dbReference type="InterPro" id="IPR027417">
    <property type="entry name" value="P-loop_NTPase"/>
</dbReference>
<proteinExistence type="predicted"/>
<gene>
    <name evidence="1" type="ORF">SDC9_139064</name>
</gene>
<sequence>MCINKFDINTDMANKIEEFCKKENIKVVGKIPYNKDFTSSMIKEQSLIEFSPESEISGKIKTMWEKIESKLKEEGKKNE</sequence>
<dbReference type="AlphaFoldDB" id="A0A645DR19"/>
<evidence type="ECO:0000313" key="1">
    <source>
        <dbReference type="EMBL" id="MPM91930.1"/>
    </source>
</evidence>
<dbReference type="PANTHER" id="PTHR43534:SF1">
    <property type="entry name" value="4FE-4S CLUSTER CONTAINING PARA FAMILY ATPASE PROTEIN"/>
    <property type="match status" value="1"/>
</dbReference>
<dbReference type="EMBL" id="VSSQ01038929">
    <property type="protein sequence ID" value="MPM91930.1"/>
    <property type="molecule type" value="Genomic_DNA"/>
</dbReference>
<name>A0A645DR19_9ZZZZ</name>
<dbReference type="PANTHER" id="PTHR43534">
    <property type="entry name" value="MIND SUPERFAMILY P-LOOP ATPASE CONTAINING AN INSERTED FERREDOXIN DOMAIN"/>
    <property type="match status" value="1"/>
</dbReference>
<comment type="caution">
    <text evidence="1">The sequence shown here is derived from an EMBL/GenBank/DDBJ whole genome shotgun (WGS) entry which is preliminary data.</text>
</comment>